<sequence>MKVSNSRHESKPLHNDANKTLPTEEREERIPGEKLRVKLGKKK</sequence>
<name>F8IEJ8_ALIAT</name>
<reference evidence="2 3" key="1">
    <citation type="journal article" date="2011" name="J. Bacteriol.">
        <title>Complete Genome Sequence of Alicyclobacillus acidocaldarius Strain Tc-4-1.</title>
        <authorList>
            <person name="Chen Y."/>
            <person name="He Y."/>
            <person name="Zhang B."/>
            <person name="Yang J."/>
            <person name="Li W."/>
            <person name="Dong Z."/>
            <person name="Hu S."/>
        </authorList>
    </citation>
    <scope>NUCLEOTIDE SEQUENCE [LARGE SCALE GENOMIC DNA]</scope>
    <source>
        <strain evidence="2 3">Tc-4-1</strain>
    </source>
</reference>
<evidence type="ECO:0000313" key="3">
    <source>
        <dbReference type="Proteomes" id="UP000000292"/>
    </source>
</evidence>
<accession>F8IEJ8</accession>
<evidence type="ECO:0000313" key="2">
    <source>
        <dbReference type="EMBL" id="AEJ42712.1"/>
    </source>
</evidence>
<feature type="compositionally biased region" description="Basic and acidic residues" evidence="1">
    <location>
        <begin position="1"/>
        <end position="36"/>
    </location>
</feature>
<dbReference type="PATRIC" id="fig|1048834.4.peg.711"/>
<evidence type="ECO:0000256" key="1">
    <source>
        <dbReference type="SAM" id="MobiDB-lite"/>
    </source>
</evidence>
<dbReference type="STRING" id="1048834.TC41_0754"/>
<reference evidence="3" key="2">
    <citation type="submission" date="2011-06" db="EMBL/GenBank/DDBJ databases">
        <title>The complete genome sequence of Alicyclobacillus acidocaldarius sp. Tc-4-1.</title>
        <authorList>
            <person name="Chen Y."/>
            <person name="He Y."/>
            <person name="Dong Z."/>
            <person name="Hu S."/>
        </authorList>
    </citation>
    <scope>NUCLEOTIDE SEQUENCE [LARGE SCALE GENOMIC DNA]</scope>
    <source>
        <strain evidence="3">Tc-4-1</strain>
    </source>
</reference>
<feature type="region of interest" description="Disordered" evidence="1">
    <location>
        <begin position="1"/>
        <end position="43"/>
    </location>
</feature>
<proteinExistence type="predicted"/>
<dbReference type="AlphaFoldDB" id="F8IEJ8"/>
<gene>
    <name evidence="2" type="ordered locus">TC41_0754</name>
</gene>
<dbReference type="EMBL" id="CP002902">
    <property type="protein sequence ID" value="AEJ42712.1"/>
    <property type="molecule type" value="Genomic_DNA"/>
</dbReference>
<dbReference type="HOGENOM" id="CLU_3264695_0_0_9"/>
<protein>
    <submittedName>
        <fullName evidence="2">Uncharacterized protein</fullName>
    </submittedName>
</protein>
<dbReference type="KEGG" id="aad:TC41_0754"/>
<organism evidence="2 3">
    <name type="scientific">Alicyclobacillus acidocaldarius (strain Tc-4-1)</name>
    <name type="common">Bacillus acidocaldarius</name>
    <dbReference type="NCBI Taxonomy" id="1048834"/>
    <lineage>
        <taxon>Bacteria</taxon>
        <taxon>Bacillati</taxon>
        <taxon>Bacillota</taxon>
        <taxon>Bacilli</taxon>
        <taxon>Bacillales</taxon>
        <taxon>Alicyclobacillaceae</taxon>
        <taxon>Alicyclobacillus</taxon>
    </lineage>
</organism>
<dbReference type="Proteomes" id="UP000000292">
    <property type="component" value="Chromosome"/>
</dbReference>